<dbReference type="EMBL" id="BAABAB010000016">
    <property type="protein sequence ID" value="GAA3621261.1"/>
    <property type="molecule type" value="Genomic_DNA"/>
</dbReference>
<reference evidence="5" key="1">
    <citation type="journal article" date="2019" name="Int. J. Syst. Evol. Microbiol.">
        <title>The Global Catalogue of Microorganisms (GCM) 10K type strain sequencing project: providing services to taxonomists for standard genome sequencing and annotation.</title>
        <authorList>
            <consortium name="The Broad Institute Genomics Platform"/>
            <consortium name="The Broad Institute Genome Sequencing Center for Infectious Disease"/>
            <person name="Wu L."/>
            <person name="Ma J."/>
        </authorList>
    </citation>
    <scope>NUCLEOTIDE SEQUENCE [LARGE SCALE GENOMIC DNA]</scope>
    <source>
        <strain evidence="5">JCM 16929</strain>
    </source>
</reference>
<comment type="caution">
    <text evidence="4">The sequence shown here is derived from an EMBL/GenBank/DDBJ whole genome shotgun (WGS) entry which is preliminary data.</text>
</comment>
<dbReference type="SMART" id="SM00564">
    <property type="entry name" value="PQQ"/>
    <property type="match status" value="4"/>
</dbReference>
<keyword evidence="2" id="KW-1133">Transmembrane helix</keyword>
<evidence type="ECO:0000259" key="3">
    <source>
        <dbReference type="Pfam" id="PF13360"/>
    </source>
</evidence>
<dbReference type="SUPFAM" id="SSF50998">
    <property type="entry name" value="Quinoprotein alcohol dehydrogenase-like"/>
    <property type="match status" value="1"/>
</dbReference>
<evidence type="ECO:0000313" key="5">
    <source>
        <dbReference type="Proteomes" id="UP001501490"/>
    </source>
</evidence>
<keyword evidence="2" id="KW-0472">Membrane</keyword>
<proteinExistence type="predicted"/>
<dbReference type="InterPro" id="IPR002372">
    <property type="entry name" value="PQQ_rpt_dom"/>
</dbReference>
<dbReference type="RefSeq" id="WP_344804823.1">
    <property type="nucleotide sequence ID" value="NZ_BAABAB010000016.1"/>
</dbReference>
<feature type="compositionally biased region" description="Polar residues" evidence="1">
    <location>
        <begin position="1"/>
        <end position="15"/>
    </location>
</feature>
<evidence type="ECO:0000256" key="1">
    <source>
        <dbReference type="SAM" id="MobiDB-lite"/>
    </source>
</evidence>
<feature type="domain" description="Pyrrolo-quinoline quinone repeat" evidence="3">
    <location>
        <begin position="399"/>
        <end position="532"/>
    </location>
</feature>
<keyword evidence="2" id="KW-0812">Transmembrane</keyword>
<feature type="region of interest" description="Disordered" evidence="1">
    <location>
        <begin position="1"/>
        <end position="46"/>
    </location>
</feature>
<sequence length="639" mass="66084">MTQPVRSAGISTSTDGRWAPFPVQDWSTLPPPGADLGSPAGRPARSRRSRSPLIVILVVLALVAGAIVVANGLGRPHGGSAAIRYVPRDGAVGWAERSSAGAPAEPVVVESARYAAGELRAALDFTLATQVLAPVGGSYVGKDFWRTTTTSATGSDQPQQIRVYALGGDVTLIAESWPGRGMVFDPGVVELPAEVAVGSHWTSSGSAGTDADYAASFSASAAAGECLRVAGELRLTTKTGELRSRTVSDKLWCHDRGIVDVSETADDVTVTLTSTGRIAAPEGISTTPTAPPAWPEAGGWRSVTAKSVSVDPTFGEGPITAVPALLPPVVTAGGRIFRAAAGAEDVVAFAPYVDGPGDPARRWRSLWRLHPGGSVLSVAAFGDVVTVSTSLRQLVGYRDDGVRLWSVDLDELAFAAPVRLSADSLAVVDLAGSVRAVDISSGAVRWRSSTPGDVGTAPVAGAGLVVVADRSGAVSAFDAADGRSRWQLEIDQYLGAAPAGDAVLLVGEQTVQAVAPADGRRRWMRPYRGTFRSISAAAGGAVLTGRTGSQLLTADGRARDLPRSYAVVTAEPGTGPGRRFVGWADTRADLLDADGTVLAGREIPPLSVVDGQRLVAADRTGVLLATQTWDWLFWGAPPG</sequence>
<organism evidence="4 5">
    <name type="scientific">Microlunatus ginsengisoli</name>
    <dbReference type="NCBI Taxonomy" id="363863"/>
    <lineage>
        <taxon>Bacteria</taxon>
        <taxon>Bacillati</taxon>
        <taxon>Actinomycetota</taxon>
        <taxon>Actinomycetes</taxon>
        <taxon>Propionibacteriales</taxon>
        <taxon>Propionibacteriaceae</taxon>
        <taxon>Microlunatus</taxon>
    </lineage>
</organism>
<keyword evidence="5" id="KW-1185">Reference proteome</keyword>
<accession>A0ABP6ZZ76</accession>
<dbReference type="InterPro" id="IPR015943">
    <property type="entry name" value="WD40/YVTN_repeat-like_dom_sf"/>
</dbReference>
<feature type="transmembrane region" description="Helical" evidence="2">
    <location>
        <begin position="52"/>
        <end position="74"/>
    </location>
</feature>
<dbReference type="Proteomes" id="UP001501490">
    <property type="component" value="Unassembled WGS sequence"/>
</dbReference>
<dbReference type="InterPro" id="IPR018391">
    <property type="entry name" value="PQQ_b-propeller_rpt"/>
</dbReference>
<name>A0ABP6ZZ76_9ACTN</name>
<gene>
    <name evidence="4" type="ORF">GCM10022236_24430</name>
</gene>
<dbReference type="Pfam" id="PF13360">
    <property type="entry name" value="PQQ_2"/>
    <property type="match status" value="1"/>
</dbReference>
<evidence type="ECO:0000256" key="2">
    <source>
        <dbReference type="SAM" id="Phobius"/>
    </source>
</evidence>
<dbReference type="Gene3D" id="2.130.10.10">
    <property type="entry name" value="YVTN repeat-like/Quinoprotein amine dehydrogenase"/>
    <property type="match status" value="1"/>
</dbReference>
<dbReference type="InterPro" id="IPR011047">
    <property type="entry name" value="Quinoprotein_ADH-like_sf"/>
</dbReference>
<evidence type="ECO:0000313" key="4">
    <source>
        <dbReference type="EMBL" id="GAA3621261.1"/>
    </source>
</evidence>
<protein>
    <recommendedName>
        <fullName evidence="3">Pyrrolo-quinoline quinone repeat domain-containing protein</fullName>
    </recommendedName>
</protein>